<dbReference type="InterPro" id="IPR029033">
    <property type="entry name" value="His_PPase_superfam"/>
</dbReference>
<feature type="binding site" evidence="2">
    <location>
        <position position="140"/>
    </location>
    <ligand>
        <name>substrate</name>
    </ligand>
</feature>
<dbReference type="Proteomes" id="UP001154282">
    <property type="component" value="Unassembled WGS sequence"/>
</dbReference>
<dbReference type="PROSITE" id="PS00175">
    <property type="entry name" value="PG_MUTASE"/>
    <property type="match status" value="1"/>
</dbReference>
<feature type="compositionally biased region" description="Polar residues" evidence="3">
    <location>
        <begin position="52"/>
        <end position="65"/>
    </location>
</feature>
<evidence type="ECO:0000313" key="4">
    <source>
        <dbReference type="EMBL" id="CAI0414588.1"/>
    </source>
</evidence>
<dbReference type="Gene3D" id="3.40.50.1240">
    <property type="entry name" value="Phosphoglycerate mutase-like"/>
    <property type="match status" value="1"/>
</dbReference>
<dbReference type="SUPFAM" id="SSF53254">
    <property type="entry name" value="Phosphoglycerate mutase-like"/>
    <property type="match status" value="1"/>
</dbReference>
<dbReference type="InterPro" id="IPR001345">
    <property type="entry name" value="PG/BPGM_mutase_AS"/>
</dbReference>
<dbReference type="PANTHER" id="PTHR46192">
    <property type="entry name" value="BROAD-RANGE ACID PHOSPHATASE DET1"/>
    <property type="match status" value="1"/>
</dbReference>
<feature type="region of interest" description="Disordered" evidence="3">
    <location>
        <begin position="44"/>
        <end position="70"/>
    </location>
</feature>
<feature type="active site" description="Tele-phosphohistidine intermediate" evidence="1">
    <location>
        <position position="79"/>
    </location>
</feature>
<reference evidence="4" key="1">
    <citation type="submission" date="2022-08" db="EMBL/GenBank/DDBJ databases">
        <authorList>
            <person name="Gutierrez-Valencia J."/>
        </authorList>
    </citation>
    <scope>NUCLEOTIDE SEQUENCE</scope>
</reference>
<evidence type="ECO:0008006" key="6">
    <source>
        <dbReference type="Google" id="ProtNLM"/>
    </source>
</evidence>
<evidence type="ECO:0000256" key="2">
    <source>
        <dbReference type="PIRSR" id="PIRSR613078-2"/>
    </source>
</evidence>
<name>A0AAV0JYE2_9ROSI</name>
<dbReference type="InterPro" id="IPR013078">
    <property type="entry name" value="His_Pase_superF_clade-1"/>
</dbReference>
<evidence type="ECO:0000256" key="3">
    <source>
        <dbReference type="SAM" id="MobiDB-lite"/>
    </source>
</evidence>
<dbReference type="AlphaFoldDB" id="A0AAV0JYE2"/>
<protein>
    <recommendedName>
        <fullName evidence="6">Phosphoglycerate mutase-like protein AT74H</fullName>
    </recommendedName>
</protein>
<dbReference type="Pfam" id="PF00300">
    <property type="entry name" value="His_Phos_1"/>
    <property type="match status" value="1"/>
</dbReference>
<dbReference type="EMBL" id="CAMGYJ010000005">
    <property type="protein sequence ID" value="CAI0414588.1"/>
    <property type="molecule type" value="Genomic_DNA"/>
</dbReference>
<gene>
    <name evidence="4" type="ORF">LITE_LOCUS16351</name>
</gene>
<accession>A0AAV0JYE2</accession>
<evidence type="ECO:0000313" key="5">
    <source>
        <dbReference type="Proteomes" id="UP001154282"/>
    </source>
</evidence>
<dbReference type="SMART" id="SM00855">
    <property type="entry name" value="PGAM"/>
    <property type="match status" value="1"/>
</dbReference>
<evidence type="ECO:0000256" key="1">
    <source>
        <dbReference type="PIRSR" id="PIRSR613078-1"/>
    </source>
</evidence>
<comment type="caution">
    <text evidence="4">The sequence shown here is derived from an EMBL/GenBank/DDBJ whole genome shotgun (WGS) entry which is preliminary data.</text>
</comment>
<sequence length="274" mass="31645">MATLSLAVSPPSPTPFPFSAPPPPSNPTIQCCSNISSYNSAPHEQLHFPTNGKPSFQQSPFNTNSPLPPRPRRIILVRHGESEGNVDENVYTRVGDPKIGLTQKGKAQAEECGARIREMVEGNGAAEDWKLYFYVSPYKRTRQTLQHLGKCFERRRIAGVREEPRLREQDFGNFQDRERMRVEKALRMLYGRFFFRFPNGESAADVYDRITGVFLMRWYKWTVEQYERLHNLGNAGMVVMEKGHGGRYSLLMHHSEEEMREFGLTEEMLIDQEW</sequence>
<keyword evidence="5" id="KW-1185">Reference proteome</keyword>
<organism evidence="4 5">
    <name type="scientific">Linum tenue</name>
    <dbReference type="NCBI Taxonomy" id="586396"/>
    <lineage>
        <taxon>Eukaryota</taxon>
        <taxon>Viridiplantae</taxon>
        <taxon>Streptophyta</taxon>
        <taxon>Embryophyta</taxon>
        <taxon>Tracheophyta</taxon>
        <taxon>Spermatophyta</taxon>
        <taxon>Magnoliopsida</taxon>
        <taxon>eudicotyledons</taxon>
        <taxon>Gunneridae</taxon>
        <taxon>Pentapetalae</taxon>
        <taxon>rosids</taxon>
        <taxon>fabids</taxon>
        <taxon>Malpighiales</taxon>
        <taxon>Linaceae</taxon>
        <taxon>Linum</taxon>
    </lineage>
</organism>
<feature type="active site" description="Proton donor/acceptor" evidence="1">
    <location>
        <position position="168"/>
    </location>
</feature>
<dbReference type="GO" id="GO:0003824">
    <property type="term" value="F:catalytic activity"/>
    <property type="evidence" value="ECO:0007669"/>
    <property type="project" value="InterPro"/>
</dbReference>
<dbReference type="InterPro" id="IPR052765">
    <property type="entry name" value="PGM-Related"/>
</dbReference>
<feature type="region of interest" description="Disordered" evidence="3">
    <location>
        <begin position="1"/>
        <end position="29"/>
    </location>
</feature>
<feature type="binding site" evidence="2">
    <location>
        <begin position="78"/>
        <end position="85"/>
    </location>
    <ligand>
        <name>substrate</name>
    </ligand>
</feature>
<feature type="compositionally biased region" description="Pro residues" evidence="3">
    <location>
        <begin position="10"/>
        <end position="26"/>
    </location>
</feature>
<proteinExistence type="predicted"/>
<dbReference type="CDD" id="cd07067">
    <property type="entry name" value="HP_PGM_like"/>
    <property type="match status" value="1"/>
</dbReference>